<evidence type="ECO:0000256" key="1">
    <source>
        <dbReference type="ARBA" id="ARBA00004229"/>
    </source>
</evidence>
<evidence type="ECO:0000256" key="8">
    <source>
        <dbReference type="ARBA" id="ARBA00022946"/>
    </source>
</evidence>
<evidence type="ECO:0000256" key="9">
    <source>
        <dbReference type="ARBA" id="ARBA00022989"/>
    </source>
</evidence>
<dbReference type="InterPro" id="IPR050584">
    <property type="entry name" value="Cholesterol_7-desaturase"/>
</dbReference>
<accession>A0A8K0H2C2</accession>
<dbReference type="GO" id="GO:0051537">
    <property type="term" value="F:2 iron, 2 sulfur cluster binding"/>
    <property type="evidence" value="ECO:0007669"/>
    <property type="project" value="UniProtKB-KW"/>
</dbReference>
<keyword evidence="12" id="KW-0411">Iron-sulfur</keyword>
<keyword evidence="8" id="KW-0809">Transit peptide</keyword>
<dbReference type="GO" id="GO:0010277">
    <property type="term" value="F:chlorophyllide a oxygenase activity"/>
    <property type="evidence" value="ECO:0007669"/>
    <property type="project" value="InterPro"/>
</dbReference>
<dbReference type="PANTHER" id="PTHR21266:SF32">
    <property type="entry name" value="CHOLESTEROL 7-DESATURASE NVD"/>
    <property type="match status" value="1"/>
</dbReference>
<keyword evidence="3" id="KW-0150">Chloroplast</keyword>
<dbReference type="Gene3D" id="3.90.380.10">
    <property type="entry name" value="Naphthalene 1,2-dioxygenase Alpha Subunit, Chain A, domain 1"/>
    <property type="match status" value="1"/>
</dbReference>
<keyword evidence="7" id="KW-0479">Metal-binding</keyword>
<dbReference type="AlphaFoldDB" id="A0A8K0H2C2"/>
<dbReference type="InterPro" id="IPR017941">
    <property type="entry name" value="Rieske_2Fe-2S"/>
</dbReference>
<evidence type="ECO:0000256" key="6">
    <source>
        <dbReference type="ARBA" id="ARBA00022714"/>
    </source>
</evidence>
<comment type="caution">
    <text evidence="15">The sequence shown here is derived from an EMBL/GenBank/DDBJ whole genome shotgun (WGS) entry which is preliminary data.</text>
</comment>
<sequence length="540" mass="61807">MEALRVSPIHSLHTPTRLGKILAKKLFFFNSKPIPSSSFSSDHRNVSKFKLFATMPSYVSTEPADPPRTELETQFETQNNKFDWYSQWYPIMPVCDLDKRVPHGKKVMGIDVVVWWDTNESSWKVFDDACPHRLAPLSEGRIDQWGRLQCVYHGWCFNGVGDCKLIPQAPPDGPPFQTFKKACVAVYPSTVQNDIVWFWPNTDPKFKDILKEKRPPYIPEIDDPSYTRLMGNRDIPYGYDVLVENLMDPAHVAYAHYGLMRTRQPENKVDREGGRPLEMSLQKLDINGFISNQEAGSSKFTPPCVYQSFLSLPVNQGNGAASDGTKKKPAVPKRMGLVFICIPVSPGNSRLIWTFPRNFEKWIDKIVPRWMFHVGQNLILDSDLYLLHVEERKIMEKGPEKWLKACFVPTKSDAQVVGFRKWFNKYADSKIDWRGKFSGALPPTPPREQLMDRYWSHVVNCRSCSAAHKGLNVLEVVLKLVSISLIGIVAAAQQSMTSMAVRTTVVSMAILCFAASKWLAHFIYKNFHFHDYNHGRIFVR</sequence>
<dbReference type="SUPFAM" id="SSF50022">
    <property type="entry name" value="ISP domain"/>
    <property type="match status" value="1"/>
</dbReference>
<reference evidence="15" key="1">
    <citation type="submission" date="2020-03" db="EMBL/GenBank/DDBJ databases">
        <title>A high-quality chromosome-level genome assembly of a woody plant with both climbing and erect habits, Rhamnella rubrinervis.</title>
        <authorList>
            <person name="Lu Z."/>
            <person name="Yang Y."/>
            <person name="Zhu X."/>
            <person name="Sun Y."/>
        </authorList>
    </citation>
    <scope>NUCLEOTIDE SEQUENCE</scope>
    <source>
        <strain evidence="15">BYM</strain>
        <tissue evidence="15">Leaf</tissue>
    </source>
</reference>
<dbReference type="OrthoDB" id="426882at2759"/>
<evidence type="ECO:0000256" key="13">
    <source>
        <dbReference type="ARBA" id="ARBA00023136"/>
    </source>
</evidence>
<keyword evidence="13" id="KW-0472">Membrane</keyword>
<dbReference type="Gene3D" id="2.102.10.10">
    <property type="entry name" value="Rieske [2Fe-2S] iron-sulphur domain"/>
    <property type="match status" value="1"/>
</dbReference>
<dbReference type="GO" id="GO:0009507">
    <property type="term" value="C:chloroplast"/>
    <property type="evidence" value="ECO:0007669"/>
    <property type="project" value="UniProtKB-SubCell"/>
</dbReference>
<evidence type="ECO:0000313" key="15">
    <source>
        <dbReference type="EMBL" id="KAF3444402.1"/>
    </source>
</evidence>
<evidence type="ECO:0000256" key="7">
    <source>
        <dbReference type="ARBA" id="ARBA00022723"/>
    </source>
</evidence>
<dbReference type="PROSITE" id="PS51296">
    <property type="entry name" value="RIESKE"/>
    <property type="match status" value="1"/>
</dbReference>
<keyword evidence="11" id="KW-0408">Iron</keyword>
<dbReference type="Pfam" id="PF00355">
    <property type="entry name" value="Rieske"/>
    <property type="match status" value="1"/>
</dbReference>
<organism evidence="15 16">
    <name type="scientific">Rhamnella rubrinervis</name>
    <dbReference type="NCBI Taxonomy" id="2594499"/>
    <lineage>
        <taxon>Eukaryota</taxon>
        <taxon>Viridiplantae</taxon>
        <taxon>Streptophyta</taxon>
        <taxon>Embryophyta</taxon>
        <taxon>Tracheophyta</taxon>
        <taxon>Spermatophyta</taxon>
        <taxon>Magnoliopsida</taxon>
        <taxon>eudicotyledons</taxon>
        <taxon>Gunneridae</taxon>
        <taxon>Pentapetalae</taxon>
        <taxon>rosids</taxon>
        <taxon>fabids</taxon>
        <taxon>Rosales</taxon>
        <taxon>Rhamnaceae</taxon>
        <taxon>rhamnoid group</taxon>
        <taxon>Rhamneae</taxon>
        <taxon>Rhamnella</taxon>
    </lineage>
</organism>
<keyword evidence="16" id="KW-1185">Reference proteome</keyword>
<dbReference type="GO" id="GO:0046872">
    <property type="term" value="F:metal ion binding"/>
    <property type="evidence" value="ECO:0007669"/>
    <property type="project" value="UniProtKB-KW"/>
</dbReference>
<evidence type="ECO:0000256" key="12">
    <source>
        <dbReference type="ARBA" id="ARBA00023014"/>
    </source>
</evidence>
<dbReference type="InterPro" id="IPR013626">
    <property type="entry name" value="PaO"/>
</dbReference>
<dbReference type="Pfam" id="PF08417">
    <property type="entry name" value="PaO"/>
    <property type="match status" value="1"/>
</dbReference>
<keyword evidence="4" id="KW-0934">Plastid</keyword>
<protein>
    <recommendedName>
        <fullName evidence="14">Rieske domain-containing protein</fullName>
    </recommendedName>
</protein>
<keyword evidence="6" id="KW-0001">2Fe-2S</keyword>
<keyword evidence="5" id="KW-0812">Transmembrane</keyword>
<evidence type="ECO:0000256" key="3">
    <source>
        <dbReference type="ARBA" id="ARBA00022528"/>
    </source>
</evidence>
<keyword evidence="10" id="KW-0560">Oxidoreductase</keyword>
<comment type="subcellular location">
    <subcellularLocation>
        <location evidence="2">Membrane</location>
    </subcellularLocation>
    <subcellularLocation>
        <location evidence="1">Plastid</location>
        <location evidence="1">Chloroplast</location>
    </subcellularLocation>
</comment>
<keyword evidence="9" id="KW-1133">Transmembrane helix</keyword>
<dbReference type="GO" id="GO:0016020">
    <property type="term" value="C:membrane"/>
    <property type="evidence" value="ECO:0007669"/>
    <property type="project" value="UniProtKB-SubCell"/>
</dbReference>
<dbReference type="SUPFAM" id="SSF55961">
    <property type="entry name" value="Bet v1-like"/>
    <property type="match status" value="1"/>
</dbReference>
<dbReference type="Proteomes" id="UP000796880">
    <property type="component" value="Unassembled WGS sequence"/>
</dbReference>
<evidence type="ECO:0000256" key="2">
    <source>
        <dbReference type="ARBA" id="ARBA00004370"/>
    </source>
</evidence>
<gene>
    <name evidence="15" type="ORF">FNV43_RR14094</name>
</gene>
<evidence type="ECO:0000256" key="4">
    <source>
        <dbReference type="ARBA" id="ARBA00022640"/>
    </source>
</evidence>
<name>A0A8K0H2C2_9ROSA</name>
<feature type="domain" description="Rieske" evidence="14">
    <location>
        <begin position="88"/>
        <end position="198"/>
    </location>
</feature>
<evidence type="ECO:0000259" key="14">
    <source>
        <dbReference type="PROSITE" id="PS51296"/>
    </source>
</evidence>
<evidence type="ECO:0000256" key="11">
    <source>
        <dbReference type="ARBA" id="ARBA00023004"/>
    </source>
</evidence>
<dbReference type="InterPro" id="IPR036922">
    <property type="entry name" value="Rieske_2Fe-2S_sf"/>
</dbReference>
<dbReference type="PANTHER" id="PTHR21266">
    <property type="entry name" value="IRON-SULFUR DOMAIN CONTAINING PROTEIN"/>
    <property type="match status" value="1"/>
</dbReference>
<evidence type="ECO:0000256" key="5">
    <source>
        <dbReference type="ARBA" id="ARBA00022692"/>
    </source>
</evidence>
<dbReference type="CDD" id="cd03480">
    <property type="entry name" value="Rieske_RO_Alpha_PaO"/>
    <property type="match status" value="1"/>
</dbReference>
<evidence type="ECO:0000256" key="10">
    <source>
        <dbReference type="ARBA" id="ARBA00023002"/>
    </source>
</evidence>
<dbReference type="EMBL" id="VOIH02000006">
    <property type="protein sequence ID" value="KAF3444402.1"/>
    <property type="molecule type" value="Genomic_DNA"/>
</dbReference>
<evidence type="ECO:0000313" key="16">
    <source>
        <dbReference type="Proteomes" id="UP000796880"/>
    </source>
</evidence>
<proteinExistence type="predicted"/>